<comment type="caution">
    <text evidence="5">The sequence shown here is derived from an EMBL/GenBank/DDBJ whole genome shotgun (WGS) entry which is preliminary data.</text>
</comment>
<accession>A0A1F5YVC6</accession>
<dbReference type="Pfam" id="PF00572">
    <property type="entry name" value="Ribosomal_L13"/>
    <property type="match status" value="1"/>
</dbReference>
<reference evidence="5 6" key="1">
    <citation type="journal article" date="2016" name="Nat. Commun.">
        <title>Thousands of microbial genomes shed light on interconnected biogeochemical processes in an aquifer system.</title>
        <authorList>
            <person name="Anantharaman K."/>
            <person name="Brown C.T."/>
            <person name="Hug L.A."/>
            <person name="Sharon I."/>
            <person name="Castelle C.J."/>
            <person name="Probst A.J."/>
            <person name="Thomas B.C."/>
            <person name="Singh A."/>
            <person name="Wilkins M.J."/>
            <person name="Karaoz U."/>
            <person name="Brodie E.L."/>
            <person name="Williams K.H."/>
            <person name="Hubbard S.S."/>
            <person name="Banfield J.F."/>
        </authorList>
    </citation>
    <scope>NUCLEOTIDE SEQUENCE [LARGE SCALE GENOMIC DNA]</scope>
</reference>
<comment type="function">
    <text evidence="4">This protein is one of the early assembly proteins of the 50S ribosomal subunit, although it is not seen to bind rRNA by itself. It is important during the early stages of 50S assembly.</text>
</comment>
<dbReference type="GO" id="GO:0003729">
    <property type="term" value="F:mRNA binding"/>
    <property type="evidence" value="ECO:0007669"/>
    <property type="project" value="TreeGrafter"/>
</dbReference>
<dbReference type="PANTHER" id="PTHR11545">
    <property type="entry name" value="RIBOSOMAL PROTEIN L13"/>
    <property type="match status" value="1"/>
</dbReference>
<dbReference type="GO" id="GO:0005840">
    <property type="term" value="C:ribosome"/>
    <property type="evidence" value="ECO:0007669"/>
    <property type="project" value="UniProtKB-KW"/>
</dbReference>
<comment type="subunit">
    <text evidence="4">Part of the 50S ribosomal subunit.</text>
</comment>
<keyword evidence="3 4" id="KW-0687">Ribonucleoprotein</keyword>
<dbReference type="CDD" id="cd00392">
    <property type="entry name" value="Ribosomal_L13"/>
    <property type="match status" value="1"/>
</dbReference>
<evidence type="ECO:0000256" key="1">
    <source>
        <dbReference type="ARBA" id="ARBA00006227"/>
    </source>
</evidence>
<sequence length="141" mass="16255">MNTHTKPTSVKDIRRNWRLYDVKGKILGRISTEIARTLVGKGKPYYVPYLDCGDYVVVVNAKDVEVTGKKRSQKVYGRYSGYPAGQKEISLQKLMENKPEEVIRHAVSGMLPNNKLRDSFLRRLYVFADDKHPYKAKFSQT</sequence>
<dbReference type="AlphaFoldDB" id="A0A1F5YVC6"/>
<dbReference type="PIRSF" id="PIRSF002181">
    <property type="entry name" value="Ribosomal_L13"/>
    <property type="match status" value="1"/>
</dbReference>
<evidence type="ECO:0000313" key="5">
    <source>
        <dbReference type="EMBL" id="OGG04075.1"/>
    </source>
</evidence>
<dbReference type="GO" id="GO:0003735">
    <property type="term" value="F:structural constituent of ribosome"/>
    <property type="evidence" value="ECO:0007669"/>
    <property type="project" value="InterPro"/>
</dbReference>
<dbReference type="InterPro" id="IPR036899">
    <property type="entry name" value="Ribosomal_uL13_sf"/>
</dbReference>
<evidence type="ECO:0000313" key="6">
    <source>
        <dbReference type="Proteomes" id="UP000176665"/>
    </source>
</evidence>
<protein>
    <recommendedName>
        <fullName evidence="4">Large ribosomal subunit protein uL13</fullName>
    </recommendedName>
</protein>
<dbReference type="GO" id="GO:0006412">
    <property type="term" value="P:translation"/>
    <property type="evidence" value="ECO:0007669"/>
    <property type="project" value="UniProtKB-UniRule"/>
</dbReference>
<dbReference type="Proteomes" id="UP000176665">
    <property type="component" value="Unassembled WGS sequence"/>
</dbReference>
<comment type="similarity">
    <text evidence="1 4">Belongs to the universal ribosomal protein uL13 family.</text>
</comment>
<evidence type="ECO:0000256" key="3">
    <source>
        <dbReference type="ARBA" id="ARBA00023274"/>
    </source>
</evidence>
<organism evidence="5 6">
    <name type="scientific">Candidatus Gottesmanbacteria bacterium RBG_16_37_8</name>
    <dbReference type="NCBI Taxonomy" id="1798371"/>
    <lineage>
        <taxon>Bacteria</taxon>
        <taxon>Candidatus Gottesmaniibacteriota</taxon>
    </lineage>
</organism>
<name>A0A1F5YVC6_9BACT</name>
<dbReference type="GO" id="GO:0017148">
    <property type="term" value="P:negative regulation of translation"/>
    <property type="evidence" value="ECO:0007669"/>
    <property type="project" value="TreeGrafter"/>
</dbReference>
<dbReference type="PANTHER" id="PTHR11545:SF2">
    <property type="entry name" value="LARGE RIBOSOMAL SUBUNIT PROTEIN UL13M"/>
    <property type="match status" value="1"/>
</dbReference>
<dbReference type="STRING" id="1798371.A2W14_00630"/>
<dbReference type="InterPro" id="IPR005822">
    <property type="entry name" value="Ribosomal_uL13"/>
</dbReference>
<keyword evidence="2 4" id="KW-0689">Ribosomal protein</keyword>
<dbReference type="GO" id="GO:1990904">
    <property type="term" value="C:ribonucleoprotein complex"/>
    <property type="evidence" value="ECO:0007669"/>
    <property type="project" value="UniProtKB-KW"/>
</dbReference>
<dbReference type="HAMAP" id="MF_01366">
    <property type="entry name" value="Ribosomal_uL13"/>
    <property type="match status" value="1"/>
</dbReference>
<dbReference type="Gene3D" id="3.90.1180.10">
    <property type="entry name" value="Ribosomal protein L13"/>
    <property type="match status" value="1"/>
</dbReference>
<proteinExistence type="inferred from homology"/>
<evidence type="ECO:0000256" key="2">
    <source>
        <dbReference type="ARBA" id="ARBA00022980"/>
    </source>
</evidence>
<dbReference type="EMBL" id="MFJA01000007">
    <property type="protein sequence ID" value="OGG04075.1"/>
    <property type="molecule type" value="Genomic_DNA"/>
</dbReference>
<dbReference type="InterPro" id="IPR005823">
    <property type="entry name" value="Ribosomal_uL13_bac-type"/>
</dbReference>
<dbReference type="NCBIfam" id="TIGR01066">
    <property type="entry name" value="rplM_bact"/>
    <property type="match status" value="1"/>
</dbReference>
<dbReference type="SUPFAM" id="SSF52161">
    <property type="entry name" value="Ribosomal protein L13"/>
    <property type="match status" value="1"/>
</dbReference>
<evidence type="ECO:0000256" key="4">
    <source>
        <dbReference type="HAMAP-Rule" id="MF_01366"/>
    </source>
</evidence>
<gene>
    <name evidence="4" type="primary">rplM</name>
    <name evidence="5" type="ORF">A2W14_00630</name>
</gene>